<reference evidence="2 3" key="1">
    <citation type="submission" date="2018-11" db="EMBL/GenBank/DDBJ databases">
        <title>Whole genome sequence of Streptomyces paromomycinus NBRC 15454(T).</title>
        <authorList>
            <person name="Komaki H."/>
            <person name="Tamura T."/>
        </authorList>
    </citation>
    <scope>NUCLEOTIDE SEQUENCE [LARGE SCALE GENOMIC DNA]</scope>
    <source>
        <strain evidence="2 3">NBRC 15454</strain>
    </source>
</reference>
<protein>
    <recommendedName>
        <fullName evidence="1">DUF7878 domain-containing protein</fullName>
    </recommendedName>
</protein>
<feature type="domain" description="DUF7878" evidence="1">
    <location>
        <begin position="28"/>
        <end position="134"/>
    </location>
</feature>
<evidence type="ECO:0000313" key="2">
    <source>
        <dbReference type="EMBL" id="GCD40605.1"/>
    </source>
</evidence>
<organism evidence="2 3">
    <name type="scientific">Streptomyces paromomycinus</name>
    <name type="common">Streptomyces rimosus subsp. paromomycinus</name>
    <dbReference type="NCBI Taxonomy" id="92743"/>
    <lineage>
        <taxon>Bacteria</taxon>
        <taxon>Bacillati</taxon>
        <taxon>Actinomycetota</taxon>
        <taxon>Actinomycetes</taxon>
        <taxon>Kitasatosporales</taxon>
        <taxon>Streptomycetaceae</taxon>
        <taxon>Streptomyces</taxon>
    </lineage>
</organism>
<gene>
    <name evidence="2" type="ORF">GKJPGBOP_00258</name>
</gene>
<sequence>MSVEFVYGDVGAPDLRQRGLRPASAHDGHLLVDIEADLVIRDGDRVVLAEKLFPVAELAQALVGWLHRPDGERGDFVFDSMSCAEPGAVRMVESAEGWRAGSVFAPDAWTSPVTWDVLAAEVGRFVAAVREDVAEIGVRPGLIPGL</sequence>
<evidence type="ECO:0000313" key="3">
    <source>
        <dbReference type="Proteomes" id="UP000286746"/>
    </source>
</evidence>
<name>A0A401VU49_STREY</name>
<dbReference type="AlphaFoldDB" id="A0A401VU49"/>
<dbReference type="Pfam" id="PF25297">
    <property type="entry name" value="DUF7878"/>
    <property type="match status" value="1"/>
</dbReference>
<proteinExistence type="predicted"/>
<accession>A0A401VU49</accession>
<dbReference type="InterPro" id="IPR057200">
    <property type="entry name" value="DUF7878"/>
</dbReference>
<evidence type="ECO:0000259" key="1">
    <source>
        <dbReference type="Pfam" id="PF25297"/>
    </source>
</evidence>
<keyword evidence="3" id="KW-1185">Reference proteome</keyword>
<comment type="caution">
    <text evidence="2">The sequence shown here is derived from an EMBL/GenBank/DDBJ whole genome shotgun (WGS) entry which is preliminary data.</text>
</comment>
<dbReference type="EMBL" id="BHZD01000001">
    <property type="protein sequence ID" value="GCD40605.1"/>
    <property type="molecule type" value="Genomic_DNA"/>
</dbReference>
<dbReference type="Proteomes" id="UP000286746">
    <property type="component" value="Unassembled WGS sequence"/>
</dbReference>